<name>A0A4Y2ALU1_ARAVE</name>
<dbReference type="AlphaFoldDB" id="A0A4Y2ALU1"/>
<dbReference type="EMBL" id="BGPR01000023">
    <property type="protein sequence ID" value="GBL80793.1"/>
    <property type="molecule type" value="Genomic_DNA"/>
</dbReference>
<evidence type="ECO:0000313" key="2">
    <source>
        <dbReference type="Proteomes" id="UP000499080"/>
    </source>
</evidence>
<dbReference type="Proteomes" id="UP000499080">
    <property type="component" value="Unassembled WGS sequence"/>
</dbReference>
<organism evidence="1 2">
    <name type="scientific">Araneus ventricosus</name>
    <name type="common">Orbweaver spider</name>
    <name type="synonym">Epeira ventricosa</name>
    <dbReference type="NCBI Taxonomy" id="182803"/>
    <lineage>
        <taxon>Eukaryota</taxon>
        <taxon>Metazoa</taxon>
        <taxon>Ecdysozoa</taxon>
        <taxon>Arthropoda</taxon>
        <taxon>Chelicerata</taxon>
        <taxon>Arachnida</taxon>
        <taxon>Araneae</taxon>
        <taxon>Araneomorphae</taxon>
        <taxon>Entelegynae</taxon>
        <taxon>Araneoidea</taxon>
        <taxon>Araneidae</taxon>
        <taxon>Araneus</taxon>
    </lineage>
</organism>
<evidence type="ECO:0008006" key="3">
    <source>
        <dbReference type="Google" id="ProtNLM"/>
    </source>
</evidence>
<reference evidence="1 2" key="1">
    <citation type="journal article" date="2019" name="Sci. Rep.">
        <title>Orb-weaving spider Araneus ventricosus genome elucidates the spidroin gene catalogue.</title>
        <authorList>
            <person name="Kono N."/>
            <person name="Nakamura H."/>
            <person name="Ohtoshi R."/>
            <person name="Moran D.A.P."/>
            <person name="Shinohara A."/>
            <person name="Yoshida Y."/>
            <person name="Fujiwara M."/>
            <person name="Mori M."/>
            <person name="Tomita M."/>
            <person name="Arakawa K."/>
        </authorList>
    </citation>
    <scope>NUCLEOTIDE SEQUENCE [LARGE SCALE GENOMIC DNA]</scope>
</reference>
<comment type="caution">
    <text evidence="1">The sequence shown here is derived from an EMBL/GenBank/DDBJ whole genome shotgun (WGS) entry which is preliminary data.</text>
</comment>
<protein>
    <recommendedName>
        <fullName evidence="3">PiggyBac transposable element-derived protein domain-containing protein</fullName>
    </recommendedName>
</protein>
<proteinExistence type="predicted"/>
<evidence type="ECO:0000313" key="1">
    <source>
        <dbReference type="EMBL" id="GBL80793.1"/>
    </source>
</evidence>
<accession>A0A4Y2ALU1</accession>
<keyword evidence="2" id="KW-1185">Reference proteome</keyword>
<gene>
    <name evidence="1" type="ORF">AVEN_26230_1</name>
</gene>
<sequence>MPLADESHDSDPEMIILPPDPDIVTDDEEIDDACTSIEHGHAIFDEKLQEETSGDKRFFATGTVRENIMAKCPLKSSKISGKMVCGTSDRKFDAMKLALFTGTTVEL</sequence>